<proteinExistence type="predicted"/>
<organism evidence="1">
    <name type="scientific">marine sediment metagenome</name>
    <dbReference type="NCBI Taxonomy" id="412755"/>
    <lineage>
        <taxon>unclassified sequences</taxon>
        <taxon>metagenomes</taxon>
        <taxon>ecological metagenomes</taxon>
    </lineage>
</organism>
<name>A0A0F8XEG9_9ZZZZ</name>
<accession>A0A0F8XEG9</accession>
<protein>
    <submittedName>
        <fullName evidence="1">Uncharacterized protein</fullName>
    </submittedName>
</protein>
<gene>
    <name evidence="1" type="ORF">LCGC14_2955910</name>
</gene>
<sequence>MSKHTKTLWKAEDLIVVDTSGNQIACTVRGNISIAECEGIAKDIAHCHNIHDELVNQLRYLIYSTCSECKDYNTRAKLENNMCMSNGCDTINRAQELLKRAKTEEGE</sequence>
<dbReference type="EMBL" id="LAZR01059703">
    <property type="protein sequence ID" value="KKK67253.1"/>
    <property type="molecule type" value="Genomic_DNA"/>
</dbReference>
<reference evidence="1" key="1">
    <citation type="journal article" date="2015" name="Nature">
        <title>Complex archaea that bridge the gap between prokaryotes and eukaryotes.</title>
        <authorList>
            <person name="Spang A."/>
            <person name="Saw J.H."/>
            <person name="Jorgensen S.L."/>
            <person name="Zaremba-Niedzwiedzka K."/>
            <person name="Martijn J."/>
            <person name="Lind A.E."/>
            <person name="van Eijk R."/>
            <person name="Schleper C."/>
            <person name="Guy L."/>
            <person name="Ettema T.J."/>
        </authorList>
    </citation>
    <scope>NUCLEOTIDE SEQUENCE</scope>
</reference>
<dbReference type="AlphaFoldDB" id="A0A0F8XEG9"/>
<comment type="caution">
    <text evidence="1">The sequence shown here is derived from an EMBL/GenBank/DDBJ whole genome shotgun (WGS) entry which is preliminary data.</text>
</comment>
<evidence type="ECO:0000313" key="1">
    <source>
        <dbReference type="EMBL" id="KKK67253.1"/>
    </source>
</evidence>